<dbReference type="SUPFAM" id="SSF53706">
    <property type="entry name" value="Formate dehydrogenase/DMSO reductase, domains 1-3"/>
    <property type="match status" value="1"/>
</dbReference>
<gene>
    <name evidence="1" type="ORF">AR1Y2_0034</name>
</gene>
<dbReference type="InterPro" id="IPR012460">
    <property type="entry name" value="DUF1667"/>
</dbReference>
<name>A0A4P8I7S0_9FIRM</name>
<dbReference type="RefSeq" id="WP_137327157.1">
    <property type="nucleotide sequence ID" value="NZ_CP040058.1"/>
</dbReference>
<dbReference type="SUPFAM" id="SSF160148">
    <property type="entry name" value="CPE0013-like"/>
    <property type="match status" value="1"/>
</dbReference>
<dbReference type="KEGG" id="arf:AR1Y2_0034"/>
<organism evidence="1 2">
    <name type="scientific">Anaerostipes rhamnosivorans</name>
    <dbReference type="NCBI Taxonomy" id="1229621"/>
    <lineage>
        <taxon>Bacteria</taxon>
        <taxon>Bacillati</taxon>
        <taxon>Bacillota</taxon>
        <taxon>Clostridia</taxon>
        <taxon>Lachnospirales</taxon>
        <taxon>Lachnospiraceae</taxon>
        <taxon>Anaerostipes</taxon>
    </lineage>
</organism>
<dbReference type="EMBL" id="CP040058">
    <property type="protein sequence ID" value="QCP33488.1"/>
    <property type="molecule type" value="Genomic_DNA"/>
</dbReference>
<dbReference type="OrthoDB" id="9811531at2"/>
<dbReference type="AlphaFoldDB" id="A0A4P8I7S0"/>
<dbReference type="PANTHER" id="PTHR39450">
    <property type="entry name" value="MOLYBDOPTERIN OXIDOREDUCTASE, 4FE-4S CLUSTER-BINDING SUBUNIT"/>
    <property type="match status" value="1"/>
</dbReference>
<reference evidence="1 2" key="1">
    <citation type="submission" date="2019-05" db="EMBL/GenBank/DDBJ databases">
        <title>Complete genome sequencing of Anaerostipes rhamnosivorans.</title>
        <authorList>
            <person name="Bui T.P.N."/>
            <person name="de Vos W.M."/>
        </authorList>
    </citation>
    <scope>NUCLEOTIDE SEQUENCE [LARGE SCALE GENOMIC DNA]</scope>
    <source>
        <strain evidence="1 2">1y2</strain>
    </source>
</reference>
<evidence type="ECO:0000313" key="2">
    <source>
        <dbReference type="Proteomes" id="UP000298653"/>
    </source>
</evidence>
<accession>A0A4P8I7S0</accession>
<evidence type="ECO:0000313" key="1">
    <source>
        <dbReference type="EMBL" id="QCP33488.1"/>
    </source>
</evidence>
<dbReference type="Gene3D" id="3.10.530.10">
    <property type="entry name" value="CPE0013-like"/>
    <property type="match status" value="1"/>
</dbReference>
<dbReference type="Proteomes" id="UP000298653">
    <property type="component" value="Chromosome"/>
</dbReference>
<proteinExistence type="predicted"/>
<evidence type="ECO:0008006" key="3">
    <source>
        <dbReference type="Google" id="ProtNLM"/>
    </source>
</evidence>
<dbReference type="PANTHER" id="PTHR39450:SF1">
    <property type="entry name" value="DUF1667 DOMAIN-CONTAINING PROTEIN"/>
    <property type="match status" value="1"/>
</dbReference>
<dbReference type="InterPro" id="IPR036593">
    <property type="entry name" value="CPE0013-like_sf"/>
</dbReference>
<sequence length="116" mass="12422">MTDLICIVCPKGCHLKVDEENGYKVTGNGCPRGAVYGEKELVNPTRVITSTVRVDAKTARRVPIKTNGDIPKGKIYDIMDELTKVTAKAPVNVGDVIIKDVLGLGVDIVATKKVTA</sequence>
<keyword evidence="2" id="KW-1185">Reference proteome</keyword>
<protein>
    <recommendedName>
        <fullName evidence="3">Molybdopterin oxidoreductase, 4Fe-4S cluster-binding subunit</fullName>
    </recommendedName>
</protein>
<dbReference type="Pfam" id="PF07892">
    <property type="entry name" value="DUF1667"/>
    <property type="match status" value="1"/>
</dbReference>